<name>F8C4L7_THEGP</name>
<feature type="domain" description="GGDEF" evidence="2">
    <location>
        <begin position="158"/>
        <end position="313"/>
    </location>
</feature>
<evidence type="ECO:0000256" key="1">
    <source>
        <dbReference type="ARBA" id="ARBA00012528"/>
    </source>
</evidence>
<dbReference type="eggNOG" id="COG2199">
    <property type="taxonomic scope" value="Bacteria"/>
</dbReference>
<dbReference type="PROSITE" id="PS50887">
    <property type="entry name" value="GGDEF"/>
    <property type="match status" value="1"/>
</dbReference>
<dbReference type="InterPro" id="IPR000160">
    <property type="entry name" value="GGDEF_dom"/>
</dbReference>
<dbReference type="InterPro" id="IPR043128">
    <property type="entry name" value="Rev_trsase/Diguanyl_cyclase"/>
</dbReference>
<dbReference type="PANTHER" id="PTHR45138:SF25">
    <property type="entry name" value="GGDEF DOMAIN PROTEIN"/>
    <property type="match status" value="1"/>
</dbReference>
<dbReference type="GO" id="GO:1902201">
    <property type="term" value="P:negative regulation of bacterial-type flagellum-dependent cell motility"/>
    <property type="evidence" value="ECO:0007669"/>
    <property type="project" value="TreeGrafter"/>
</dbReference>
<protein>
    <recommendedName>
        <fullName evidence="1">diguanylate cyclase</fullName>
        <ecNumber evidence="1">2.7.7.65</ecNumber>
    </recommendedName>
</protein>
<gene>
    <name evidence="3" type="ordered locus">TOPB45_0581</name>
</gene>
<dbReference type="SUPFAM" id="SSF55073">
    <property type="entry name" value="Nucleotide cyclase"/>
    <property type="match status" value="1"/>
</dbReference>
<dbReference type="GO" id="GO:0043709">
    <property type="term" value="P:cell adhesion involved in single-species biofilm formation"/>
    <property type="evidence" value="ECO:0007669"/>
    <property type="project" value="TreeGrafter"/>
</dbReference>
<organism evidence="3 4">
    <name type="scientific">Thermodesulfobacterium geofontis (strain OPF15)</name>
    <dbReference type="NCBI Taxonomy" id="795359"/>
    <lineage>
        <taxon>Bacteria</taxon>
        <taxon>Pseudomonadati</taxon>
        <taxon>Thermodesulfobacteriota</taxon>
        <taxon>Thermodesulfobacteria</taxon>
        <taxon>Thermodesulfobacteriales</taxon>
        <taxon>Thermodesulfobacteriaceae</taxon>
        <taxon>Thermodesulfobacterium</taxon>
    </lineage>
</organism>
<evidence type="ECO:0000313" key="4">
    <source>
        <dbReference type="Proteomes" id="UP000006583"/>
    </source>
</evidence>
<dbReference type="STRING" id="795359.TOPB45_0581"/>
<dbReference type="PATRIC" id="fig|795359.3.peg.591"/>
<dbReference type="GO" id="GO:0052621">
    <property type="term" value="F:diguanylate cyclase activity"/>
    <property type="evidence" value="ECO:0007669"/>
    <property type="project" value="UniProtKB-EC"/>
</dbReference>
<dbReference type="HOGENOM" id="CLU_000445_11_7_0"/>
<sequence length="313" mass="36447">MASQKKTIYAFLKKNKFLRDWKNSLKAYLKDKYSLKSFYDFKKFLNAFFFNPPSLVLYYYPKNKEGLKEIIEIRKNFNLINIPLILILDKMEFELLLSLASWTDDFIILSNNDVRETYLRIEYAFEKLNRISDNNPLTGLPGNLSITKTIERLMESPKPYAIAYVDLDNFKTYNDIYGFFQGDEMIKNLARIIVNTLSELSKEDYFVGHIGGDDFVFIVPLEKAETVSKEIIKRFNLLVPSFLDRKDLERGYFISVNRTGEVSRIPLPSISIAIVPIWKGKFKHIGEISARAAEVKKVAKSIEGSSYFIDRRK</sequence>
<dbReference type="RefSeq" id="WP_013909383.1">
    <property type="nucleotide sequence ID" value="NC_015682.1"/>
</dbReference>
<dbReference type="SMART" id="SM00267">
    <property type="entry name" value="GGDEF"/>
    <property type="match status" value="1"/>
</dbReference>
<proteinExistence type="predicted"/>
<dbReference type="GO" id="GO:0005886">
    <property type="term" value="C:plasma membrane"/>
    <property type="evidence" value="ECO:0007669"/>
    <property type="project" value="TreeGrafter"/>
</dbReference>
<dbReference type="NCBIfam" id="TIGR00254">
    <property type="entry name" value="GGDEF"/>
    <property type="match status" value="1"/>
</dbReference>
<dbReference type="InterPro" id="IPR050469">
    <property type="entry name" value="Diguanylate_Cyclase"/>
</dbReference>
<dbReference type="Pfam" id="PF00990">
    <property type="entry name" value="GGDEF"/>
    <property type="match status" value="1"/>
</dbReference>
<dbReference type="EC" id="2.7.7.65" evidence="1"/>
<dbReference type="EMBL" id="CP002829">
    <property type="protein sequence ID" value="AEH22683.1"/>
    <property type="molecule type" value="Genomic_DNA"/>
</dbReference>
<dbReference type="AlphaFoldDB" id="F8C4L7"/>
<dbReference type="PANTHER" id="PTHR45138">
    <property type="entry name" value="REGULATORY COMPONENTS OF SENSORY TRANSDUCTION SYSTEM"/>
    <property type="match status" value="1"/>
</dbReference>
<dbReference type="Proteomes" id="UP000006583">
    <property type="component" value="Chromosome"/>
</dbReference>
<reference evidence="3 4" key="1">
    <citation type="journal article" date="2013" name="Genome Announc.">
        <title>Complete genome sequence of the hyperthermophilic sulfate-reducing bacterium Thermodesulfobacterium geofontis OPF15T.</title>
        <authorList>
            <person name="Elkins J.G."/>
            <person name="Hamilton-Brehm S.D."/>
            <person name="Lucas S."/>
            <person name="Han J."/>
            <person name="Lapidus A."/>
            <person name="Cheng J.F."/>
            <person name="Goodwin L.A."/>
            <person name="Pitluck S."/>
            <person name="Peters L."/>
            <person name="Mikhailova N."/>
            <person name="Davenport K.W."/>
            <person name="Detter J.C."/>
            <person name="Han C.S."/>
            <person name="Tapia R."/>
            <person name="Land M.L."/>
            <person name="Hauser L."/>
            <person name="Kyrpides N.C."/>
            <person name="Ivanova N.N."/>
            <person name="Pagani I."/>
            <person name="Bruce D."/>
            <person name="Woyke T."/>
            <person name="Cottingham R.W."/>
        </authorList>
    </citation>
    <scope>NUCLEOTIDE SEQUENCE [LARGE SCALE GENOMIC DNA]</scope>
    <source>
        <strain evidence="3 4">OPF15</strain>
    </source>
</reference>
<dbReference type="KEGG" id="top:TOPB45_0581"/>
<dbReference type="OrthoDB" id="9813903at2"/>
<dbReference type="InterPro" id="IPR029787">
    <property type="entry name" value="Nucleotide_cyclase"/>
</dbReference>
<keyword evidence="4" id="KW-1185">Reference proteome</keyword>
<evidence type="ECO:0000313" key="3">
    <source>
        <dbReference type="EMBL" id="AEH22683.1"/>
    </source>
</evidence>
<dbReference type="Gene3D" id="3.30.70.270">
    <property type="match status" value="1"/>
</dbReference>
<dbReference type="CDD" id="cd01949">
    <property type="entry name" value="GGDEF"/>
    <property type="match status" value="1"/>
</dbReference>
<accession>F8C4L7</accession>
<evidence type="ECO:0000259" key="2">
    <source>
        <dbReference type="PROSITE" id="PS50887"/>
    </source>
</evidence>